<accession>A0ABN8M8E8</accession>
<keyword evidence="2" id="KW-0597">Phosphoprotein</keyword>
<reference evidence="5 6" key="1">
    <citation type="submission" date="2022-05" db="EMBL/GenBank/DDBJ databases">
        <authorList>
            <consortium name="Genoscope - CEA"/>
            <person name="William W."/>
        </authorList>
    </citation>
    <scope>NUCLEOTIDE SEQUENCE [LARGE SCALE GENOMIC DNA]</scope>
</reference>
<evidence type="ECO:0000313" key="6">
    <source>
        <dbReference type="Proteomes" id="UP001159427"/>
    </source>
</evidence>
<gene>
    <name evidence="5" type="ORF">PEVE_00027439</name>
</gene>
<evidence type="ECO:0000313" key="5">
    <source>
        <dbReference type="EMBL" id="CAH3025886.1"/>
    </source>
</evidence>
<comment type="caution">
    <text evidence="5">The sequence shown here is derived from an EMBL/GenBank/DDBJ whole genome shotgun (WGS) entry which is preliminary data.</text>
</comment>
<organism evidence="5 6">
    <name type="scientific">Porites evermanni</name>
    <dbReference type="NCBI Taxonomy" id="104178"/>
    <lineage>
        <taxon>Eukaryota</taxon>
        <taxon>Metazoa</taxon>
        <taxon>Cnidaria</taxon>
        <taxon>Anthozoa</taxon>
        <taxon>Hexacorallia</taxon>
        <taxon>Scleractinia</taxon>
        <taxon>Fungiina</taxon>
        <taxon>Poritidae</taxon>
        <taxon>Porites</taxon>
    </lineage>
</organism>
<dbReference type="InterPro" id="IPR042838">
    <property type="entry name" value="KIAA1958"/>
</dbReference>
<name>A0ABN8M8E8_9CNID</name>
<dbReference type="PANTHER" id="PTHR46963:SF1">
    <property type="entry name" value="SIMILAR TO RIKEN CDNA E130308A19"/>
    <property type="match status" value="1"/>
</dbReference>
<evidence type="ECO:0000256" key="1">
    <source>
        <dbReference type="ARBA" id="ARBA00022499"/>
    </source>
</evidence>
<keyword evidence="6" id="KW-1185">Reference proteome</keyword>
<keyword evidence="3" id="KW-0832">Ubl conjugation</keyword>
<keyword evidence="1" id="KW-1017">Isopeptide bond</keyword>
<evidence type="ECO:0000259" key="4">
    <source>
        <dbReference type="Pfam" id="PF12012"/>
    </source>
</evidence>
<dbReference type="Proteomes" id="UP001159427">
    <property type="component" value="Unassembled WGS sequence"/>
</dbReference>
<dbReference type="PANTHER" id="PTHR46963">
    <property type="entry name" value="SIMILAR TO RIKEN CDNA E130308A19"/>
    <property type="match status" value="1"/>
</dbReference>
<dbReference type="InterPro" id="IPR021893">
    <property type="entry name" value="ZMYM2-like_C"/>
</dbReference>
<feature type="domain" description="ZMYM2-like/QRICH1 C-terminal" evidence="4">
    <location>
        <begin position="3"/>
        <end position="74"/>
    </location>
</feature>
<dbReference type="EMBL" id="CALNXI010000377">
    <property type="protein sequence ID" value="CAH3025886.1"/>
    <property type="molecule type" value="Genomic_DNA"/>
</dbReference>
<proteinExistence type="predicted"/>
<evidence type="ECO:0000256" key="2">
    <source>
        <dbReference type="ARBA" id="ARBA00022553"/>
    </source>
</evidence>
<evidence type="ECO:0000256" key="3">
    <source>
        <dbReference type="ARBA" id="ARBA00022843"/>
    </source>
</evidence>
<dbReference type="Pfam" id="PF12012">
    <property type="entry name" value="DUF3504"/>
    <property type="match status" value="1"/>
</dbReference>
<protein>
    <recommendedName>
        <fullName evidence="4">ZMYM2-like/QRICH1 C-terminal domain-containing protein</fullName>
    </recommendedName>
</protein>
<sequence>MYQNKTAESAEREPVQVLYKAYKDKRPENMLKPDSPFYLAVNYFKTEGELKSEGSKWFKSQPMGVNKLNSLMKEMTETVGISVKTNHSGRKTHYFKNYKIVICYRTRSFK</sequence>